<evidence type="ECO:0000256" key="2">
    <source>
        <dbReference type="SAM" id="Phobius"/>
    </source>
</evidence>
<keyword evidence="4" id="KW-1185">Reference proteome</keyword>
<accession>A0A183DND3</accession>
<evidence type="ECO:0000313" key="4">
    <source>
        <dbReference type="Proteomes" id="UP000271098"/>
    </source>
</evidence>
<name>A0A183DND3_9BILA</name>
<feature type="region of interest" description="Disordered" evidence="1">
    <location>
        <begin position="1"/>
        <end position="45"/>
    </location>
</feature>
<dbReference type="InterPro" id="IPR036638">
    <property type="entry name" value="HLH_DNA-bd_sf"/>
</dbReference>
<keyword evidence="2" id="KW-0472">Membrane</keyword>
<keyword evidence="2" id="KW-0812">Transmembrane</keyword>
<reference evidence="3 4" key="2">
    <citation type="submission" date="2018-11" db="EMBL/GenBank/DDBJ databases">
        <authorList>
            <consortium name="Pathogen Informatics"/>
        </authorList>
    </citation>
    <scope>NUCLEOTIDE SEQUENCE [LARGE SCALE GENOMIC DNA]</scope>
</reference>
<evidence type="ECO:0000313" key="3">
    <source>
        <dbReference type="EMBL" id="VDN17154.1"/>
    </source>
</evidence>
<dbReference type="Proteomes" id="UP000271098">
    <property type="component" value="Unassembled WGS sequence"/>
</dbReference>
<feature type="transmembrane region" description="Helical" evidence="2">
    <location>
        <begin position="71"/>
        <end position="91"/>
    </location>
</feature>
<organism evidence="5">
    <name type="scientific">Gongylonema pulchrum</name>
    <dbReference type="NCBI Taxonomy" id="637853"/>
    <lineage>
        <taxon>Eukaryota</taxon>
        <taxon>Metazoa</taxon>
        <taxon>Ecdysozoa</taxon>
        <taxon>Nematoda</taxon>
        <taxon>Chromadorea</taxon>
        <taxon>Rhabditida</taxon>
        <taxon>Spirurina</taxon>
        <taxon>Spiruromorpha</taxon>
        <taxon>Spiruroidea</taxon>
        <taxon>Gongylonematidae</taxon>
        <taxon>Gongylonema</taxon>
    </lineage>
</organism>
<gene>
    <name evidence="3" type="ORF">GPUH_LOCUS10224</name>
</gene>
<evidence type="ECO:0000256" key="1">
    <source>
        <dbReference type="SAM" id="MobiDB-lite"/>
    </source>
</evidence>
<dbReference type="EMBL" id="UYRT01077888">
    <property type="protein sequence ID" value="VDN17154.1"/>
    <property type="molecule type" value="Genomic_DNA"/>
</dbReference>
<protein>
    <submittedName>
        <fullName evidence="5">BHLH domain-containing protein</fullName>
    </submittedName>
</protein>
<keyword evidence="2" id="KW-1133">Transmembrane helix</keyword>
<dbReference type="GO" id="GO:0046983">
    <property type="term" value="F:protein dimerization activity"/>
    <property type="evidence" value="ECO:0007669"/>
    <property type="project" value="InterPro"/>
</dbReference>
<dbReference type="OrthoDB" id="10047910at2759"/>
<dbReference type="WBParaSite" id="GPUH_0001023701-mRNA-1">
    <property type="protein sequence ID" value="GPUH_0001023701-mRNA-1"/>
    <property type="gene ID" value="GPUH_0001023701"/>
</dbReference>
<evidence type="ECO:0000313" key="5">
    <source>
        <dbReference type="WBParaSite" id="GPUH_0001023701-mRNA-1"/>
    </source>
</evidence>
<feature type="compositionally biased region" description="Basic residues" evidence="1">
    <location>
        <begin position="27"/>
        <end position="37"/>
    </location>
</feature>
<feature type="compositionally biased region" description="Low complexity" evidence="1">
    <location>
        <begin position="1"/>
        <end position="22"/>
    </location>
</feature>
<proteinExistence type="predicted"/>
<reference evidence="5" key="1">
    <citation type="submission" date="2016-06" db="UniProtKB">
        <authorList>
            <consortium name="WormBaseParasite"/>
        </authorList>
    </citation>
    <scope>IDENTIFICATION</scope>
</reference>
<dbReference type="SUPFAM" id="SSF47459">
    <property type="entry name" value="HLH, helix-loop-helix DNA-binding domain"/>
    <property type="match status" value="1"/>
</dbReference>
<dbReference type="AlphaFoldDB" id="A0A183DND3"/>
<sequence>MRPTSSSTSLFMTSTLLSASTSERSQPRKKSIQKGRVSKADRERREREQIMAKLRRMIPQNPEIMDCSELALVNGAMNYIIYLTVCLLLTVNRKDRLTDQ</sequence>